<proteinExistence type="predicted"/>
<feature type="region of interest" description="Disordered" evidence="1">
    <location>
        <begin position="18"/>
        <end position="41"/>
    </location>
</feature>
<reference evidence="2" key="1">
    <citation type="journal article" date="2021" name="Sci. Rep.">
        <title>An efficient direct screening system for microorganisms that activate plant immune responses based on plant-microbe interactions using cultured plant cells.</title>
        <authorList>
            <person name="Kurokawa M."/>
            <person name="Nakano M."/>
            <person name="Kitahata N."/>
            <person name="Kuchitsu K."/>
            <person name="Furuya T."/>
        </authorList>
    </citation>
    <scope>NUCLEOTIDE SEQUENCE</scope>
    <source>
        <strain evidence="2">RS3R-1</strain>
    </source>
</reference>
<reference evidence="2" key="3">
    <citation type="journal article" date="2023" name="J. Biotechnol.">
        <title>Draft Genome Sequences of Endophytic Pseudomonas Strains, Isolated from the Interior of Brassicaceae Plants.</title>
        <authorList>
            <person name="Kaneko H."/>
            <person name="Furuya T."/>
        </authorList>
    </citation>
    <scope>NUCLEOTIDE SEQUENCE</scope>
    <source>
        <strain evidence="2">RS3R-1</strain>
    </source>
</reference>
<reference evidence="2" key="2">
    <citation type="submission" date="2022-11" db="EMBL/GenBank/DDBJ databases">
        <title>Draft genome sequencing of Pseudomonas atacamensis RS3R1.</title>
        <authorList>
            <person name="Furuya T."/>
            <person name="Kaneko H."/>
        </authorList>
    </citation>
    <scope>NUCLEOTIDE SEQUENCE</scope>
    <source>
        <strain evidence="2">RS3R-1</strain>
    </source>
</reference>
<evidence type="ECO:0000313" key="2">
    <source>
        <dbReference type="EMBL" id="GLH44008.1"/>
    </source>
</evidence>
<evidence type="ECO:0000256" key="1">
    <source>
        <dbReference type="SAM" id="MobiDB-lite"/>
    </source>
</evidence>
<feature type="compositionally biased region" description="Basic and acidic residues" evidence="1">
    <location>
        <begin position="20"/>
        <end position="36"/>
    </location>
</feature>
<evidence type="ECO:0000313" key="3">
    <source>
        <dbReference type="Proteomes" id="UP001145022"/>
    </source>
</evidence>
<dbReference type="EMBL" id="BSCQ01000042">
    <property type="protein sequence ID" value="GLH44008.1"/>
    <property type="molecule type" value="Genomic_DNA"/>
</dbReference>
<gene>
    <name evidence="2" type="ORF">RS3R1_30960</name>
</gene>
<keyword evidence="3" id="KW-1185">Reference proteome</keyword>
<accession>A0ABQ5PKK0</accession>
<comment type="caution">
    <text evidence="2">The sequence shown here is derived from an EMBL/GenBank/DDBJ whole genome shotgun (WGS) entry which is preliminary data.</text>
</comment>
<name>A0ABQ5PKK0_9PSED</name>
<dbReference type="Proteomes" id="UP001145022">
    <property type="component" value="Unassembled WGS sequence"/>
</dbReference>
<organism evidence="2 3">
    <name type="scientific">Pseudomonas atacamensis</name>
    <dbReference type="NCBI Taxonomy" id="2565368"/>
    <lineage>
        <taxon>Bacteria</taxon>
        <taxon>Pseudomonadati</taxon>
        <taxon>Pseudomonadota</taxon>
        <taxon>Gammaproteobacteria</taxon>
        <taxon>Pseudomonadales</taxon>
        <taxon>Pseudomonadaceae</taxon>
        <taxon>Pseudomonas</taxon>
    </lineage>
</organism>
<sequence length="60" mass="6738">MIGKGVIREDHAFFVIGGKKSAEGAKDQKPKQKPDQEPLTLALSRRERELTEVFNRSTPT</sequence>
<protein>
    <submittedName>
        <fullName evidence="2">Uncharacterized protein</fullName>
    </submittedName>
</protein>